<dbReference type="Proteomes" id="UP000316125">
    <property type="component" value="Chromosome"/>
</dbReference>
<dbReference type="RefSeq" id="WP_140038459.1">
    <property type="nucleotide sequence ID" value="NZ_CP041040.1"/>
</dbReference>
<evidence type="ECO:0000313" key="3">
    <source>
        <dbReference type="EMBL" id="QDE36336.1"/>
    </source>
</evidence>
<evidence type="ECO:0000256" key="1">
    <source>
        <dbReference type="SAM" id="MobiDB-lite"/>
    </source>
</evidence>
<dbReference type="EMBL" id="CP041040">
    <property type="protein sequence ID" value="QDE36336.1"/>
    <property type="molecule type" value="Genomic_DNA"/>
</dbReference>
<proteinExistence type="predicted"/>
<organism evidence="3 4">
    <name type="scientific">Microbacterium foliorum</name>
    <dbReference type="NCBI Taxonomy" id="104336"/>
    <lineage>
        <taxon>Bacteria</taxon>
        <taxon>Bacillati</taxon>
        <taxon>Actinomycetota</taxon>
        <taxon>Actinomycetes</taxon>
        <taxon>Micrococcales</taxon>
        <taxon>Microbacteriaceae</taxon>
        <taxon>Microbacterium</taxon>
    </lineage>
</organism>
<evidence type="ECO:0008006" key="5">
    <source>
        <dbReference type="Google" id="ProtNLM"/>
    </source>
</evidence>
<name>A0A4Y5YUX8_9MICO</name>
<dbReference type="PROSITE" id="PS51257">
    <property type="entry name" value="PROKAR_LIPOPROTEIN"/>
    <property type="match status" value="1"/>
</dbReference>
<reference evidence="3 4" key="1">
    <citation type="submission" date="2019-06" db="EMBL/GenBank/DDBJ databases">
        <title>Complete genome of Microbacterium foliorum M2.</title>
        <authorList>
            <person name="Cao G."/>
        </authorList>
    </citation>
    <scope>NUCLEOTIDE SEQUENCE [LARGE SCALE GENOMIC DNA]</scope>
    <source>
        <strain evidence="3 4">M2</strain>
    </source>
</reference>
<dbReference type="AlphaFoldDB" id="A0A4Y5YUX8"/>
<evidence type="ECO:0000313" key="4">
    <source>
        <dbReference type="Proteomes" id="UP000316125"/>
    </source>
</evidence>
<feature type="region of interest" description="Disordered" evidence="1">
    <location>
        <begin position="23"/>
        <end position="53"/>
    </location>
</feature>
<feature type="signal peptide" evidence="2">
    <location>
        <begin position="1"/>
        <end position="20"/>
    </location>
</feature>
<protein>
    <recommendedName>
        <fullName evidence="5">Lipoprotein</fullName>
    </recommendedName>
</protein>
<feature type="chain" id="PRO_5021376193" description="Lipoprotein" evidence="2">
    <location>
        <begin position="21"/>
        <end position="176"/>
    </location>
</feature>
<feature type="compositionally biased region" description="Low complexity" evidence="1">
    <location>
        <begin position="24"/>
        <end position="47"/>
    </location>
</feature>
<sequence length="176" mass="17966">MSTRRAVTVGLILMAGVALAGCTGEPSGSAEESPSPSASASSPAPSATPDAEGDEALLPVPVEEIADWAKTAVPGGDADGYVFGFSGWMSENSSANDVTTFTSLPAGSYQAQFACRGDGTITLVTSELDEGARSEPIVCTNETIAFDVTTARTGVRFELALEGAPTVHAMSLQRMS</sequence>
<keyword evidence="2" id="KW-0732">Signal</keyword>
<evidence type="ECO:0000256" key="2">
    <source>
        <dbReference type="SAM" id="SignalP"/>
    </source>
</evidence>
<accession>A0A4Y5YUX8</accession>
<gene>
    <name evidence="3" type="ORF">FIV50_17050</name>
</gene>
<dbReference type="OrthoDB" id="5074378at2"/>